<dbReference type="Gene3D" id="2.60.120.290">
    <property type="entry name" value="Spermadhesin, CUB domain"/>
    <property type="match status" value="4"/>
</dbReference>
<dbReference type="PROSITE" id="PS00022">
    <property type="entry name" value="EGF_1"/>
    <property type="match status" value="1"/>
</dbReference>
<organism evidence="17">
    <name type="scientific">Magallana gigas</name>
    <name type="common">Pacific oyster</name>
    <name type="synonym">Crassostrea gigas</name>
    <dbReference type="NCBI Taxonomy" id="29159"/>
    <lineage>
        <taxon>Eukaryota</taxon>
        <taxon>Metazoa</taxon>
        <taxon>Spiralia</taxon>
        <taxon>Lophotrochozoa</taxon>
        <taxon>Mollusca</taxon>
        <taxon>Bivalvia</taxon>
        <taxon>Autobranchia</taxon>
        <taxon>Pteriomorphia</taxon>
        <taxon>Ostreida</taxon>
        <taxon>Ostreoidea</taxon>
        <taxon>Ostreidae</taxon>
        <taxon>Magallana</taxon>
    </lineage>
</organism>
<feature type="domain" description="CUB" evidence="11">
    <location>
        <begin position="2597"/>
        <end position="2720"/>
    </location>
</feature>
<keyword evidence="3" id="KW-0433">Leucine-rich repeat</keyword>
<dbReference type="SUPFAM" id="SSF49854">
    <property type="entry name" value="Spermadhesin, CUB domain"/>
    <property type="match status" value="4"/>
</dbReference>
<feature type="domain" description="Kringle" evidence="14">
    <location>
        <begin position="287"/>
        <end position="360"/>
    </location>
</feature>
<dbReference type="SMART" id="SM00473">
    <property type="entry name" value="PAN_AP"/>
    <property type="match status" value="2"/>
</dbReference>
<dbReference type="SMART" id="SM00130">
    <property type="entry name" value="KR"/>
    <property type="match status" value="2"/>
</dbReference>
<dbReference type="SMART" id="SM00192">
    <property type="entry name" value="LDLa"/>
    <property type="match status" value="4"/>
</dbReference>
<dbReference type="PRINTS" id="PR00237">
    <property type="entry name" value="GPCRRHODOPSN"/>
</dbReference>
<name>K1QI33_MAGGI</name>
<dbReference type="InParanoid" id="K1QI33"/>
<feature type="domain" description="C-type lectin" evidence="13">
    <location>
        <begin position="2741"/>
        <end position="2803"/>
    </location>
</feature>
<dbReference type="InterPro" id="IPR000276">
    <property type="entry name" value="GPCR_Rhodpsn"/>
</dbReference>
<dbReference type="Pfam" id="PF00059">
    <property type="entry name" value="Lectin_C"/>
    <property type="match status" value="1"/>
</dbReference>
<dbReference type="CDD" id="cd00041">
    <property type="entry name" value="CUB"/>
    <property type="match status" value="2"/>
</dbReference>
<keyword evidence="6" id="KW-1133">Transmembrane helix</keyword>
<feature type="domain" description="CUB" evidence="11">
    <location>
        <begin position="2459"/>
        <end position="2536"/>
    </location>
</feature>
<dbReference type="InterPro" id="IPR000742">
    <property type="entry name" value="EGF"/>
</dbReference>
<keyword evidence="4" id="KW-0812">Transmembrane</keyword>
<feature type="disulfide bond" evidence="10">
    <location>
        <begin position="1551"/>
        <end position="1563"/>
    </location>
</feature>
<comment type="subcellular location">
    <subcellularLocation>
        <location evidence="1">Membrane</location>
    </subcellularLocation>
</comment>
<dbReference type="InterPro" id="IPR038178">
    <property type="entry name" value="Kringle_sf"/>
</dbReference>
<dbReference type="InterPro" id="IPR031569">
    <property type="entry name" value="ApeC"/>
</dbReference>
<dbReference type="PANTHER" id="PTHR24372:SF77">
    <property type="entry name" value="G-PROTEIN COUPLED RECEPTORS FAMILY 1 PROFILE DOMAIN-CONTAINING PROTEIN"/>
    <property type="match status" value="1"/>
</dbReference>
<dbReference type="SMART" id="SM00042">
    <property type="entry name" value="CUB"/>
    <property type="match status" value="2"/>
</dbReference>
<evidence type="ECO:0000259" key="14">
    <source>
        <dbReference type="PROSITE" id="PS50070"/>
    </source>
</evidence>
<evidence type="ECO:0000259" key="13">
    <source>
        <dbReference type="PROSITE" id="PS50041"/>
    </source>
</evidence>
<dbReference type="InterPro" id="IPR013806">
    <property type="entry name" value="Kringle-like"/>
</dbReference>
<dbReference type="CDD" id="cd00037">
    <property type="entry name" value="CLECT"/>
    <property type="match status" value="2"/>
</dbReference>
<evidence type="ECO:0000259" key="12">
    <source>
        <dbReference type="PROSITE" id="PS50022"/>
    </source>
</evidence>
<keyword evidence="2 9" id="KW-0420">Kringle</keyword>
<evidence type="ECO:0000259" key="16">
    <source>
        <dbReference type="PROSITE" id="PS50948"/>
    </source>
</evidence>
<dbReference type="Gene3D" id="3.10.100.10">
    <property type="entry name" value="Mannose-Binding Protein A, subunit A"/>
    <property type="match status" value="2"/>
</dbReference>
<feature type="disulfide bond" evidence="10">
    <location>
        <begin position="1533"/>
        <end position="1548"/>
    </location>
</feature>
<dbReference type="Pfam" id="PF00431">
    <property type="entry name" value="CUB"/>
    <property type="match status" value="2"/>
</dbReference>
<dbReference type="GO" id="GO:0008528">
    <property type="term" value="F:G protein-coupled peptide receptor activity"/>
    <property type="evidence" value="ECO:0007669"/>
    <property type="project" value="TreeGrafter"/>
</dbReference>
<dbReference type="InterPro" id="IPR002172">
    <property type="entry name" value="LDrepeatLR_classA_rpt"/>
</dbReference>
<feature type="disulfide bond" evidence="10">
    <location>
        <begin position="1190"/>
        <end position="1202"/>
    </location>
</feature>
<evidence type="ECO:0000256" key="3">
    <source>
        <dbReference type="ARBA" id="ARBA00022614"/>
    </source>
</evidence>
<feature type="domain" description="Apple" evidence="16">
    <location>
        <begin position="702"/>
        <end position="791"/>
    </location>
</feature>
<dbReference type="HOGENOM" id="CLU_226747_0_0_1"/>
<evidence type="ECO:0000256" key="6">
    <source>
        <dbReference type="ARBA" id="ARBA00022989"/>
    </source>
</evidence>
<dbReference type="Gene3D" id="4.10.400.10">
    <property type="entry name" value="Low-density Lipoprotein Receptor"/>
    <property type="match status" value="2"/>
</dbReference>
<dbReference type="CDD" id="cd00112">
    <property type="entry name" value="LDLa"/>
    <property type="match status" value="2"/>
</dbReference>
<feature type="domain" description="Kringle" evidence="14">
    <location>
        <begin position="2280"/>
        <end position="2353"/>
    </location>
</feature>
<dbReference type="GO" id="GO:0007189">
    <property type="term" value="P:adenylate cyclase-activating G protein-coupled receptor signaling pathway"/>
    <property type="evidence" value="ECO:0007669"/>
    <property type="project" value="TreeGrafter"/>
</dbReference>
<dbReference type="SUPFAM" id="SSF81321">
    <property type="entry name" value="Family A G protein-coupled receptor-like"/>
    <property type="match status" value="1"/>
</dbReference>
<evidence type="ECO:0000256" key="10">
    <source>
        <dbReference type="PROSITE-ProRule" id="PRU00124"/>
    </source>
</evidence>
<dbReference type="InterPro" id="IPR017452">
    <property type="entry name" value="GPCR_Rhodpsn_7TM"/>
</dbReference>
<keyword evidence="7" id="KW-0472">Membrane</keyword>
<dbReference type="CDD" id="cd15137">
    <property type="entry name" value="7tmA_Relaxin_R"/>
    <property type="match status" value="1"/>
</dbReference>
<feature type="disulfide bond" evidence="10">
    <location>
        <begin position="1570"/>
        <end position="1585"/>
    </location>
</feature>
<evidence type="ECO:0000256" key="5">
    <source>
        <dbReference type="ARBA" id="ARBA00022737"/>
    </source>
</evidence>
<dbReference type="SUPFAM" id="SSF56112">
    <property type="entry name" value="Protein kinase-like (PK-like)"/>
    <property type="match status" value="1"/>
</dbReference>
<feature type="disulfide bond" evidence="10">
    <location>
        <begin position="1209"/>
        <end position="1224"/>
    </location>
</feature>
<dbReference type="SMART" id="SM00034">
    <property type="entry name" value="CLECT"/>
    <property type="match status" value="2"/>
</dbReference>
<dbReference type="SMART" id="SM00231">
    <property type="entry name" value="FA58C"/>
    <property type="match status" value="1"/>
</dbReference>
<dbReference type="Pfam" id="PF00057">
    <property type="entry name" value="Ldl_recept_a"/>
    <property type="match status" value="1"/>
</dbReference>
<dbReference type="PROSITE" id="PS50070">
    <property type="entry name" value="KRINGLE_2"/>
    <property type="match status" value="2"/>
</dbReference>
<protein>
    <recommendedName>
        <fullName evidence="18">G-protein coupled receptor GRL101</fullName>
    </recommendedName>
</protein>
<feature type="domain" description="Apple" evidence="16">
    <location>
        <begin position="2360"/>
        <end position="2449"/>
    </location>
</feature>
<dbReference type="PROSITE" id="PS50948">
    <property type="entry name" value="PAN"/>
    <property type="match status" value="2"/>
</dbReference>
<dbReference type="PROSITE" id="PS50068">
    <property type="entry name" value="LDLRA_2"/>
    <property type="match status" value="4"/>
</dbReference>
<dbReference type="InterPro" id="IPR000859">
    <property type="entry name" value="CUB_dom"/>
</dbReference>
<dbReference type="InterPro" id="IPR036055">
    <property type="entry name" value="LDL_receptor-like_sf"/>
</dbReference>
<dbReference type="PANTHER" id="PTHR24372">
    <property type="entry name" value="GLYCOPROTEIN HORMONE RECEPTOR"/>
    <property type="match status" value="1"/>
</dbReference>
<dbReference type="InterPro" id="IPR011009">
    <property type="entry name" value="Kinase-like_dom_sf"/>
</dbReference>
<dbReference type="InterPro" id="IPR008979">
    <property type="entry name" value="Galactose-bd-like_sf"/>
</dbReference>
<reference evidence="17" key="1">
    <citation type="journal article" date="2012" name="Nature">
        <title>The oyster genome reveals stress adaptation and complexity of shell formation.</title>
        <authorList>
            <person name="Zhang G."/>
            <person name="Fang X."/>
            <person name="Guo X."/>
            <person name="Li L."/>
            <person name="Luo R."/>
            <person name="Xu F."/>
            <person name="Yang P."/>
            <person name="Zhang L."/>
            <person name="Wang X."/>
            <person name="Qi H."/>
            <person name="Xiong Z."/>
            <person name="Que H."/>
            <person name="Xie Y."/>
            <person name="Holland P.W."/>
            <person name="Paps J."/>
            <person name="Zhu Y."/>
            <person name="Wu F."/>
            <person name="Chen Y."/>
            <person name="Wang J."/>
            <person name="Peng C."/>
            <person name="Meng J."/>
            <person name="Yang L."/>
            <person name="Liu J."/>
            <person name="Wen B."/>
            <person name="Zhang N."/>
            <person name="Huang Z."/>
            <person name="Zhu Q."/>
            <person name="Feng Y."/>
            <person name="Mount A."/>
            <person name="Hedgecock D."/>
            <person name="Xu Z."/>
            <person name="Liu Y."/>
            <person name="Domazet-Loso T."/>
            <person name="Du Y."/>
            <person name="Sun X."/>
            <person name="Zhang S."/>
            <person name="Liu B."/>
            <person name="Cheng P."/>
            <person name="Jiang X."/>
            <person name="Li J."/>
            <person name="Fan D."/>
            <person name="Wang W."/>
            <person name="Fu W."/>
            <person name="Wang T."/>
            <person name="Wang B."/>
            <person name="Zhang J."/>
            <person name="Peng Z."/>
            <person name="Li Y."/>
            <person name="Li N."/>
            <person name="Wang J."/>
            <person name="Chen M."/>
            <person name="He Y."/>
            <person name="Tan F."/>
            <person name="Song X."/>
            <person name="Zheng Q."/>
            <person name="Huang R."/>
            <person name="Yang H."/>
            <person name="Du X."/>
            <person name="Chen L."/>
            <person name="Yang M."/>
            <person name="Gaffney P.M."/>
            <person name="Wang S."/>
            <person name="Luo L."/>
            <person name="She Z."/>
            <person name="Ming Y."/>
            <person name="Huang W."/>
            <person name="Zhang S."/>
            <person name="Huang B."/>
            <person name="Zhang Y."/>
            <person name="Qu T."/>
            <person name="Ni P."/>
            <person name="Miao G."/>
            <person name="Wang J."/>
            <person name="Wang Q."/>
            <person name="Steinberg C.E."/>
            <person name="Wang H."/>
            <person name="Li N."/>
            <person name="Qian L."/>
            <person name="Zhang G."/>
            <person name="Li Y."/>
            <person name="Yang H."/>
            <person name="Liu X."/>
            <person name="Wang J."/>
            <person name="Yin Y."/>
            <person name="Wang J."/>
        </authorList>
    </citation>
    <scope>NUCLEOTIDE SEQUENCE [LARGE SCALE GENOMIC DNA]</scope>
    <source>
        <strain evidence="17">05x7-T-G4-1.051#20</strain>
    </source>
</reference>
<dbReference type="InterPro" id="IPR001304">
    <property type="entry name" value="C-type_lectin-like"/>
</dbReference>
<feature type="domain" description="C-type lectin" evidence="13">
    <location>
        <begin position="1042"/>
        <end position="1168"/>
    </location>
</feature>
<dbReference type="SUPFAM" id="SSF56436">
    <property type="entry name" value="C-type lectin-like"/>
    <property type="match status" value="2"/>
</dbReference>
<dbReference type="InterPro" id="IPR016186">
    <property type="entry name" value="C-type_lectin-like/link_sf"/>
</dbReference>
<feature type="disulfide bond" evidence="10">
    <location>
        <begin position="1233"/>
        <end position="1251"/>
    </location>
</feature>
<dbReference type="PROSITE" id="PS50022">
    <property type="entry name" value="FA58C_3"/>
    <property type="match status" value="1"/>
</dbReference>
<dbReference type="InterPro" id="IPR000001">
    <property type="entry name" value="Kringle"/>
</dbReference>
<dbReference type="Pfam" id="PF00001">
    <property type="entry name" value="7tm_1"/>
    <property type="match status" value="1"/>
</dbReference>
<feature type="disulfide bond" evidence="10">
    <location>
        <begin position="1521"/>
        <end position="1539"/>
    </location>
</feature>
<comment type="caution">
    <text evidence="9">Lacks conserved residue(s) required for the propagation of feature annotation.</text>
</comment>
<evidence type="ECO:0000313" key="17">
    <source>
        <dbReference type="EMBL" id="EKC30834.1"/>
    </source>
</evidence>
<dbReference type="InterPro" id="IPR016187">
    <property type="entry name" value="CTDL_fold"/>
</dbReference>
<dbReference type="InterPro" id="IPR003609">
    <property type="entry name" value="Pan_app"/>
</dbReference>
<dbReference type="Gene3D" id="2.60.120.260">
    <property type="entry name" value="Galactose-binding domain-like"/>
    <property type="match status" value="2"/>
</dbReference>
<feature type="domain" description="G-protein coupled receptors family 1 profile" evidence="15">
    <location>
        <begin position="1631"/>
        <end position="1888"/>
    </location>
</feature>
<dbReference type="InterPro" id="IPR000421">
    <property type="entry name" value="FA58C"/>
</dbReference>
<proteinExistence type="predicted"/>
<evidence type="ECO:0000259" key="11">
    <source>
        <dbReference type="PROSITE" id="PS01180"/>
    </source>
</evidence>
<feature type="domain" description="F5/8 type C" evidence="12">
    <location>
        <begin position="535"/>
        <end position="692"/>
    </location>
</feature>
<dbReference type="GO" id="GO:0005886">
    <property type="term" value="C:plasma membrane"/>
    <property type="evidence" value="ECO:0007669"/>
    <property type="project" value="TreeGrafter"/>
</dbReference>
<dbReference type="Gene3D" id="1.20.1070.10">
    <property type="entry name" value="Rhodopsin 7-helix transmembrane proteins"/>
    <property type="match status" value="1"/>
</dbReference>
<keyword evidence="8 10" id="KW-1015">Disulfide bond</keyword>
<sequence length="2828" mass="321627">MKQVCPFVECQNGGRLVQTTCQCDCPPKYYGFFCQNNYKRSLWPGGTYALPTSMFGCPETEAKGWSISYVNLTLPESSQQQEWNMKNPGPLTDVIEPNILGPYHYRALQMNFCVKTPTYFEDKEGNMTSTEWPKGQYCLYNFNGSCPKDFTNGTMTIRGYQFTEQDIGGQIPGNKGQNQTLLLQFCCREDGNHLTPIQLPKEFPFIMFQSQSADRCQEIESMTSQRDFFYMTNQNNNWEFKGALPMFDTTTLKNSVGVPYCYYIPYDHIFNDLHSERRECYYESDIGNSYSGRANVTATGRGCLQWTGSSDSFYKNDRKAYHEFESNYCRAYEIGSYKTNEPVCLVQHPSTLRSCGIPKCGKDRDLKEFGKFKPFRSVPHYNTMKPEYAVDGSIERHNTMSLTTLNMQDFAGNLKSLVTDRPLLKPWFQVNLQEFVEVHAILIYRSVTNFPNNVRYFGTYVSKNPWDFMNYGAVRCDDLRFPGYSRVFRYQCRRPVIGQYVTVRNFDFSHPGSKPGIFYRMEINEMVILGKSTSCGRPLGMASGNIYDYQLEASSEDAEGSVVESMALAHRGRLYNPNPGWCSSPEDDSPWFLIDLITPTIVQGLMVQGWTSGKDSKYIRSFLVSYGTEKKSLRLYDDIPGTVKTFVIDVSAAVITPQTFIFHHEVLARYIKIIPDTTNGQQACLKAEVIGCQKQLQRDIQCKEESMDFGFEELRRFSFWLNGSPYILYNFTSVDDCRQFCLSNGCTSLNFKDYSAGKTCSLFDGDRYHPTRQSALVLTGSSLTYASHRLCFSGVTKPNRCNFFINLTKEDEAVIRSPGFPFSYGQGLNCKWTIDTGTSKFVKLEIVYLKLAKPTTVLDLNKLGMFDVNPGKCKDSISVRDDSNTFTITADTEDKPGCGMLKEGCTIRCQIPSAYIATDRFPSPYQPGERCIWRIDGKFGQYVQLNILNIDVINGGASCASSYIAVYDIDLTHKERLLGRYCKENRPYSVISSKWHHMRVEFRAAPDQRQGRGFLAEYSFVDFTQTLSSITNEDCPVGWHYNDNSCYNIFTNDVGITWPEADRKCNQQNGSLVSIASKQELEFVHFLVTTYINDIADRKMFIGLRKVYSGDKKQLEYFWSDGNPLTFTAWYRDDVIMNRQPNGLYNEKCTSISFFSIYSMNDWHDTACAYDKIRSYMCEIDISNTKGARCTDTQFRCGDGGCISLSLLCDFVAHCKDGSDESSCIGCEHGFECYDQTCLHPSKVCDGFIDCNGFFAEDESQSCENNIRKSCKDWWSLGRRENGEYLVSLSLEGKKHTKVECRFNISEQTVTVQTIIHHNLEETIVANTETIDTALRYAATKKQISNLKKDNKCSQSIRVRCHYTNNDQDNIWIGDNGKQFHTTLGESTGGCSCPFVNKCEEGKTKCNCNSTVGGWYRADFTEVREDFGVITDHSVLPIRSIFAIRPTSVDRFVKLDVGPLICSDETYAVSDDFLCRSGKIVPMSQRCILDYDVYGDVSGCRDLSHLDDCEFNQCPTGFLKCPNSFCIPPRLVCDGHKQCKHGVDELLCESCPGLYRCRNSTICLDPSKLCDSIPHCPYHDDELLCNIEYPKEFQECLPHPNEFSSCDDLMKNDVLSAFLWIIGFSSLLGNLGVFVFKVFFDTDTLKKGHGIFITNLSISDFLMGVYMIIIASADEYYRGRYVWNDLIWRRSTTCRIAGMLATVSSETSVFLLCLITLDRLIAVKFPFGQFRFTKRKALICVAVVWSITIWLAVIPLIPGSYFQGEFYSRSVACLALPLTRDRPAGWEYSTAVFIILNFLLFVTIALGQCLIYREISQTSSSVKSTRRNQDMAIARGLFLVVLSDFLCWFPIGIMGLLAISGQVISGEVYAWVAVFILPINSALNPFLYTFANVRKKVETRLSSNKSSNNRATADNYADVCDNDSFIIGKHAPLAVTLADRMKTNPLTVDEMKLVVLRLAEAMKFLHERDIVHGCLDTSLVSLDIVEGKIKDLALKIAPKTALEDEEIPNDIKQLGEITLSMLDTYKSTNMQTYYKRSLWPGGTYALPTSMFGCPETEAKGWSTSYVNLTLPESSQQQEWNMQNPQLLNDVIEPNILGPYHYRALQMNFCVKTPTYFENKEGNATSTEWPKGQYCIYSFNETCPLDFTNGTLTIRGYQFTEQDIGGQIPGNKGQNQTLLLQFCCREDGNHSTPIHLPKEFPFILFQVYIAVLSQSADGCQKVESMTSQRDIFYMTNENQDWEYKGALPMFDTTSLNNSVGVPYCYYVPYERRECYYESDIGNSYNGRANVTATGKGCLPWAGSTEPFYKNTRKAYHEFESNYCRAYEYYSYKSREPLCLVAYPSVKESCGVLKCVQRDMRCKNTSVDFGFEELRRFSFWLEGATFSVTNITTIQGCRQFCLATGCTSLYFTEYSDSHTCSLNTGDRYHPTRQPAWVLTGSSLNYASHRLCFSGVMELNRCNFFINLTKEGEAVIRSPGFPFRYGQGLNCTWTIDAGTSNFVKLEIVYLNLAKSTTEIELKELGIFDVNPGKCKDSIIFKDNSDTIQITAETQRDFRDSIIITTGPTLSITLQTCFQYAKWDQENILEVKAFRAEKPGCGMSKSGCTMRCQVPSAYIATDRYPSPYQPGERCIWRIDGKFGQYVQLNILSIDVINGGTSCASSYIAVYDIDLSNKERLLGRYCKENRPYNIISSKWHQMRVEFRAATDQKQGQGFLAEYSFVDFTQTLSSWTHEDCPVGWRYNNHSCYNIFTSEVGITWPEANRKCIKQNGSLVSIASKQELEFIHSLVTNNLNDIIDKKMFIGLFEHLLFLRFFSITNVGEYEFGVEEM</sequence>
<dbReference type="SUPFAM" id="SSF57440">
    <property type="entry name" value="Kringle-like"/>
    <property type="match status" value="2"/>
</dbReference>
<feature type="domain" description="CUB" evidence="11">
    <location>
        <begin position="898"/>
        <end position="1021"/>
    </location>
</feature>
<evidence type="ECO:0000256" key="8">
    <source>
        <dbReference type="ARBA" id="ARBA00023157"/>
    </source>
</evidence>
<dbReference type="InterPro" id="IPR035914">
    <property type="entry name" value="Sperma_CUB_dom_sf"/>
</dbReference>
<dbReference type="Gene3D" id="2.40.20.10">
    <property type="entry name" value="Plasminogen Kringle 4"/>
    <property type="match status" value="2"/>
</dbReference>
<dbReference type="PROSITE" id="PS01180">
    <property type="entry name" value="CUB"/>
    <property type="match status" value="3"/>
</dbReference>
<evidence type="ECO:0000259" key="15">
    <source>
        <dbReference type="PROSITE" id="PS50262"/>
    </source>
</evidence>
<evidence type="ECO:0000256" key="4">
    <source>
        <dbReference type="ARBA" id="ARBA00022692"/>
    </source>
</evidence>
<dbReference type="GO" id="GO:0009755">
    <property type="term" value="P:hormone-mediated signaling pathway"/>
    <property type="evidence" value="ECO:0007669"/>
    <property type="project" value="TreeGrafter"/>
</dbReference>
<gene>
    <name evidence="17" type="ORF">CGI_10009718</name>
</gene>
<evidence type="ECO:0008006" key="18">
    <source>
        <dbReference type="Google" id="ProtNLM"/>
    </source>
</evidence>
<evidence type="ECO:0000256" key="2">
    <source>
        <dbReference type="ARBA" id="ARBA00022572"/>
    </source>
</evidence>
<dbReference type="Pfam" id="PF00754">
    <property type="entry name" value="F5_F8_type_C"/>
    <property type="match status" value="1"/>
</dbReference>
<dbReference type="EMBL" id="JH818778">
    <property type="protein sequence ID" value="EKC30834.1"/>
    <property type="molecule type" value="Genomic_DNA"/>
</dbReference>
<keyword evidence="5" id="KW-0677">Repeat</keyword>
<feature type="disulfide bond" evidence="10">
    <location>
        <begin position="1514"/>
        <end position="1526"/>
    </location>
</feature>
<feature type="disulfide bond" evidence="10">
    <location>
        <begin position="1197"/>
        <end position="1215"/>
    </location>
</feature>
<dbReference type="SUPFAM" id="SSF57424">
    <property type="entry name" value="LDL receptor-like module"/>
    <property type="match status" value="2"/>
</dbReference>
<evidence type="ECO:0000256" key="1">
    <source>
        <dbReference type="ARBA" id="ARBA00004370"/>
    </source>
</evidence>
<dbReference type="Pfam" id="PF16977">
    <property type="entry name" value="ApeC"/>
    <property type="match status" value="2"/>
</dbReference>
<accession>K1QI33</accession>
<dbReference type="PROSITE" id="PS50041">
    <property type="entry name" value="C_TYPE_LECTIN_2"/>
    <property type="match status" value="2"/>
</dbReference>
<evidence type="ECO:0000256" key="9">
    <source>
        <dbReference type="PROSITE-ProRule" id="PRU00121"/>
    </source>
</evidence>
<evidence type="ECO:0000256" key="7">
    <source>
        <dbReference type="ARBA" id="ARBA00023136"/>
    </source>
</evidence>
<dbReference type="PROSITE" id="PS50262">
    <property type="entry name" value="G_PROTEIN_RECEP_F1_2"/>
    <property type="match status" value="1"/>
</dbReference>
<dbReference type="SUPFAM" id="SSF49785">
    <property type="entry name" value="Galactose-binding domain-like"/>
    <property type="match status" value="2"/>
</dbReference>